<feature type="transmembrane region" description="Helical" evidence="7">
    <location>
        <begin position="94"/>
        <end position="117"/>
    </location>
</feature>
<keyword evidence="6 7" id="KW-0472">Membrane</keyword>
<evidence type="ECO:0000256" key="1">
    <source>
        <dbReference type="ARBA" id="ARBA00004141"/>
    </source>
</evidence>
<dbReference type="GO" id="GO:0015871">
    <property type="term" value="P:choline transport"/>
    <property type="evidence" value="ECO:0007669"/>
    <property type="project" value="TreeGrafter"/>
</dbReference>
<comment type="subcellular location">
    <subcellularLocation>
        <location evidence="7">Cell membrane</location>
        <topology evidence="7">Multi-pass membrane protein</topology>
    </subcellularLocation>
    <subcellularLocation>
        <location evidence="1">Membrane</location>
        <topology evidence="1">Multi-pass membrane protein</topology>
    </subcellularLocation>
</comment>
<evidence type="ECO:0000313" key="10">
    <source>
        <dbReference type="Proteomes" id="UP000636793"/>
    </source>
</evidence>
<proteinExistence type="inferred from homology"/>
<dbReference type="Gene3D" id="1.10.3720.10">
    <property type="entry name" value="MetI-like"/>
    <property type="match status" value="1"/>
</dbReference>
<evidence type="ECO:0000256" key="2">
    <source>
        <dbReference type="ARBA" id="ARBA00022448"/>
    </source>
</evidence>
<dbReference type="PANTHER" id="PTHR47737">
    <property type="entry name" value="GLYCINE BETAINE/PROLINE BETAINE TRANSPORT SYSTEM PERMEASE PROTEIN PROW"/>
    <property type="match status" value="1"/>
</dbReference>
<dbReference type="Proteomes" id="UP000636793">
    <property type="component" value="Unassembled WGS sequence"/>
</dbReference>
<dbReference type="RefSeq" id="WP_229749425.1">
    <property type="nucleotide sequence ID" value="NZ_BMHI01000001.1"/>
</dbReference>
<comment type="similarity">
    <text evidence="7">Belongs to the binding-protein-dependent transport system permease family.</text>
</comment>
<dbReference type="AlphaFoldDB" id="A0A916SYB7"/>
<evidence type="ECO:0000259" key="8">
    <source>
        <dbReference type="PROSITE" id="PS50928"/>
    </source>
</evidence>
<organism evidence="9 10">
    <name type="scientific">Flexivirga endophytica</name>
    <dbReference type="NCBI Taxonomy" id="1849103"/>
    <lineage>
        <taxon>Bacteria</taxon>
        <taxon>Bacillati</taxon>
        <taxon>Actinomycetota</taxon>
        <taxon>Actinomycetes</taxon>
        <taxon>Micrococcales</taxon>
        <taxon>Dermacoccaceae</taxon>
        <taxon>Flexivirga</taxon>
    </lineage>
</organism>
<dbReference type="FunFam" id="1.10.3720.10:FF:000001">
    <property type="entry name" value="Glycine betaine ABC transporter, permease"/>
    <property type="match status" value="1"/>
</dbReference>
<keyword evidence="2 7" id="KW-0813">Transport</keyword>
<comment type="caution">
    <text evidence="9">The sequence shown here is derived from an EMBL/GenBank/DDBJ whole genome shotgun (WGS) entry which is preliminary data.</text>
</comment>
<dbReference type="SUPFAM" id="SSF161098">
    <property type="entry name" value="MetI-like"/>
    <property type="match status" value="1"/>
</dbReference>
<evidence type="ECO:0000256" key="5">
    <source>
        <dbReference type="ARBA" id="ARBA00022989"/>
    </source>
</evidence>
<evidence type="ECO:0000256" key="6">
    <source>
        <dbReference type="ARBA" id="ARBA00023136"/>
    </source>
</evidence>
<feature type="transmembrane region" description="Helical" evidence="7">
    <location>
        <begin position="249"/>
        <end position="266"/>
    </location>
</feature>
<dbReference type="PROSITE" id="PS50928">
    <property type="entry name" value="ABC_TM1"/>
    <property type="match status" value="1"/>
</dbReference>
<dbReference type="InterPro" id="IPR000515">
    <property type="entry name" value="MetI-like"/>
</dbReference>
<dbReference type="InterPro" id="IPR035906">
    <property type="entry name" value="MetI-like_sf"/>
</dbReference>
<dbReference type="PANTHER" id="PTHR47737:SF1">
    <property type="entry name" value="GLYCINE BETAINE_PROLINE BETAINE TRANSPORT SYSTEM PERMEASE PROTEIN PROW"/>
    <property type="match status" value="1"/>
</dbReference>
<evidence type="ECO:0000256" key="4">
    <source>
        <dbReference type="ARBA" id="ARBA00022692"/>
    </source>
</evidence>
<evidence type="ECO:0000256" key="3">
    <source>
        <dbReference type="ARBA" id="ARBA00022475"/>
    </source>
</evidence>
<accession>A0A916SYB7</accession>
<reference evidence="9" key="1">
    <citation type="journal article" date="2014" name="Int. J. Syst. Evol. Microbiol.">
        <title>Complete genome sequence of Corynebacterium casei LMG S-19264T (=DSM 44701T), isolated from a smear-ripened cheese.</title>
        <authorList>
            <consortium name="US DOE Joint Genome Institute (JGI-PGF)"/>
            <person name="Walter F."/>
            <person name="Albersmeier A."/>
            <person name="Kalinowski J."/>
            <person name="Ruckert C."/>
        </authorList>
    </citation>
    <scope>NUCLEOTIDE SEQUENCE</scope>
    <source>
        <strain evidence="9">CGMCC 1.15085</strain>
    </source>
</reference>
<feature type="transmembrane region" description="Helical" evidence="7">
    <location>
        <begin position="47"/>
        <end position="65"/>
    </location>
</feature>
<protein>
    <submittedName>
        <fullName evidence="9">Glycine/betaine ABC transporter permease</fullName>
    </submittedName>
</protein>
<evidence type="ECO:0000256" key="7">
    <source>
        <dbReference type="RuleBase" id="RU363032"/>
    </source>
</evidence>
<keyword evidence="3" id="KW-1003">Cell membrane</keyword>
<dbReference type="CDD" id="cd06261">
    <property type="entry name" value="TM_PBP2"/>
    <property type="match status" value="1"/>
</dbReference>
<dbReference type="EMBL" id="BMHI01000001">
    <property type="protein sequence ID" value="GGB19669.1"/>
    <property type="molecule type" value="Genomic_DNA"/>
</dbReference>
<feature type="domain" description="ABC transmembrane type-1" evidence="8">
    <location>
        <begin position="91"/>
        <end position="270"/>
    </location>
</feature>
<name>A0A916SYB7_9MICO</name>
<dbReference type="Pfam" id="PF00528">
    <property type="entry name" value="BPD_transp_1"/>
    <property type="match status" value="1"/>
</dbReference>
<evidence type="ECO:0000313" key="9">
    <source>
        <dbReference type="EMBL" id="GGB19669.1"/>
    </source>
</evidence>
<keyword evidence="4 7" id="KW-0812">Transmembrane</keyword>
<gene>
    <name evidence="9" type="ORF">GCM10011492_06920</name>
</gene>
<sequence>MSTVMPRIHLGEWADDFVNWLQDNCQGFFDGLASVINHPVNWITDGLLNVPVIGLIIAFAIIAWLARGWKTALLAVVGFLLIDGFDQFKPAMQSLGQIVVASVLAIVISVPLGIWTARSRRVSTTVRPVLDFMQTLPPYVYILPGLFLMGLGPANAVIATVVFALPPGVRLTELGIRQVDTEMVEAGQAFGATPREVLRGIQMPLALPNIMAGINQVIMLALSMIVIAGVVGSPGLGQKIFQALSQLDVGLGVEAGVSVVILAIFLDRVTDGLSKSNLGLAAEIQKVRSRTRGQAAMSAGGVN</sequence>
<dbReference type="GO" id="GO:0015226">
    <property type="term" value="F:carnitine transmembrane transporter activity"/>
    <property type="evidence" value="ECO:0007669"/>
    <property type="project" value="TreeGrafter"/>
</dbReference>
<dbReference type="GO" id="GO:0031460">
    <property type="term" value="P:glycine betaine transport"/>
    <property type="evidence" value="ECO:0007669"/>
    <property type="project" value="TreeGrafter"/>
</dbReference>
<dbReference type="GO" id="GO:0043190">
    <property type="term" value="C:ATP-binding cassette (ABC) transporter complex"/>
    <property type="evidence" value="ECO:0007669"/>
    <property type="project" value="TreeGrafter"/>
</dbReference>
<reference evidence="9" key="2">
    <citation type="submission" date="2020-09" db="EMBL/GenBank/DDBJ databases">
        <authorList>
            <person name="Sun Q."/>
            <person name="Zhou Y."/>
        </authorList>
    </citation>
    <scope>NUCLEOTIDE SEQUENCE</scope>
    <source>
        <strain evidence="9">CGMCC 1.15085</strain>
    </source>
</reference>
<feature type="transmembrane region" description="Helical" evidence="7">
    <location>
        <begin position="138"/>
        <end position="165"/>
    </location>
</feature>
<keyword evidence="10" id="KW-1185">Reference proteome</keyword>
<dbReference type="GO" id="GO:0005275">
    <property type="term" value="F:amine transmembrane transporter activity"/>
    <property type="evidence" value="ECO:0007669"/>
    <property type="project" value="TreeGrafter"/>
</dbReference>
<keyword evidence="5 7" id="KW-1133">Transmembrane helix</keyword>
<feature type="transmembrane region" description="Helical" evidence="7">
    <location>
        <begin position="217"/>
        <end position="237"/>
    </location>
</feature>